<dbReference type="InterPro" id="IPR016032">
    <property type="entry name" value="Sig_transdc_resp-reg_C-effctor"/>
</dbReference>
<proteinExistence type="inferred from homology"/>
<keyword evidence="2" id="KW-0805">Transcription regulation</keyword>
<feature type="region of interest" description="Disordered" evidence="6">
    <location>
        <begin position="976"/>
        <end position="998"/>
    </location>
</feature>
<dbReference type="RefSeq" id="WP_345514491.1">
    <property type="nucleotide sequence ID" value="NZ_BAABGO010000032.1"/>
</dbReference>
<evidence type="ECO:0000256" key="3">
    <source>
        <dbReference type="ARBA" id="ARBA00023125"/>
    </source>
</evidence>
<reference evidence="8 9" key="2">
    <citation type="submission" date="2020-03" db="EMBL/GenBank/DDBJ databases">
        <authorList>
            <person name="Ichikawa N."/>
            <person name="Kimura A."/>
            <person name="Kitahashi Y."/>
            <person name="Uohara A."/>
        </authorList>
    </citation>
    <scope>NUCLEOTIDE SEQUENCE [LARGE SCALE GENOMIC DNA]</scope>
    <source>
        <strain evidence="8 9">NBRC 108639</strain>
    </source>
</reference>
<dbReference type="InterPro" id="IPR051677">
    <property type="entry name" value="AfsR-DnrI-RedD_regulator"/>
</dbReference>
<comment type="caution">
    <text evidence="8">The sequence shown here is derived from an EMBL/GenBank/DDBJ whole genome shotgun (WGS) entry which is preliminary data.</text>
</comment>
<dbReference type="PANTHER" id="PTHR35807">
    <property type="entry name" value="TRANSCRIPTIONAL REGULATOR REDD-RELATED"/>
    <property type="match status" value="1"/>
</dbReference>
<evidence type="ECO:0000313" key="8">
    <source>
        <dbReference type="EMBL" id="GFJ83602.1"/>
    </source>
</evidence>
<keyword evidence="3 5" id="KW-0238">DNA-binding</keyword>
<dbReference type="Proteomes" id="UP000482800">
    <property type="component" value="Unassembled WGS sequence"/>
</dbReference>
<dbReference type="SUPFAM" id="SSF46894">
    <property type="entry name" value="C-terminal effector domain of the bipartite response regulators"/>
    <property type="match status" value="1"/>
</dbReference>
<dbReference type="InterPro" id="IPR011990">
    <property type="entry name" value="TPR-like_helical_dom_sf"/>
</dbReference>
<dbReference type="Pfam" id="PF03704">
    <property type="entry name" value="BTAD"/>
    <property type="match status" value="1"/>
</dbReference>
<dbReference type="AlphaFoldDB" id="A0A6V8KEI2"/>
<dbReference type="Gene3D" id="3.40.50.300">
    <property type="entry name" value="P-loop containing nucleotide triphosphate hydrolases"/>
    <property type="match status" value="1"/>
</dbReference>
<dbReference type="Gene3D" id="1.10.10.10">
    <property type="entry name" value="Winged helix-like DNA-binding domain superfamily/Winged helix DNA-binding domain"/>
    <property type="match status" value="1"/>
</dbReference>
<dbReference type="GO" id="GO:0003677">
    <property type="term" value="F:DNA binding"/>
    <property type="evidence" value="ECO:0007669"/>
    <property type="project" value="UniProtKB-UniRule"/>
</dbReference>
<dbReference type="GO" id="GO:0006355">
    <property type="term" value="P:regulation of DNA-templated transcription"/>
    <property type="evidence" value="ECO:0007669"/>
    <property type="project" value="InterPro"/>
</dbReference>
<evidence type="ECO:0000313" key="9">
    <source>
        <dbReference type="Proteomes" id="UP000482800"/>
    </source>
</evidence>
<dbReference type="InterPro" id="IPR027417">
    <property type="entry name" value="P-loop_NTPase"/>
</dbReference>
<dbReference type="GO" id="GO:0043531">
    <property type="term" value="F:ADP binding"/>
    <property type="evidence" value="ECO:0007669"/>
    <property type="project" value="InterPro"/>
</dbReference>
<evidence type="ECO:0000256" key="1">
    <source>
        <dbReference type="ARBA" id="ARBA00005820"/>
    </source>
</evidence>
<dbReference type="SMART" id="SM00028">
    <property type="entry name" value="TPR"/>
    <property type="match status" value="6"/>
</dbReference>
<dbReference type="CDD" id="cd15831">
    <property type="entry name" value="BTAD"/>
    <property type="match status" value="1"/>
</dbReference>
<keyword evidence="4" id="KW-0804">Transcription</keyword>
<reference evidence="8 9" key="1">
    <citation type="submission" date="2020-03" db="EMBL/GenBank/DDBJ databases">
        <title>Whole genome shotgun sequence of Phytohabitans houttuyneae NBRC 108639.</title>
        <authorList>
            <person name="Komaki H."/>
            <person name="Tamura T."/>
        </authorList>
    </citation>
    <scope>NUCLEOTIDE SEQUENCE [LARGE SCALE GENOMIC DNA]</scope>
    <source>
        <strain evidence="8 9">NBRC 108639</strain>
    </source>
</reference>
<evidence type="ECO:0000256" key="5">
    <source>
        <dbReference type="PROSITE-ProRule" id="PRU01091"/>
    </source>
</evidence>
<dbReference type="SUPFAM" id="SSF48452">
    <property type="entry name" value="TPR-like"/>
    <property type="match status" value="3"/>
</dbReference>
<name>A0A6V8KEI2_9ACTN</name>
<feature type="DNA-binding region" description="OmpR/PhoB-type" evidence="5">
    <location>
        <begin position="1"/>
        <end position="110"/>
    </location>
</feature>
<dbReference type="InterPro" id="IPR003593">
    <property type="entry name" value="AAA+_ATPase"/>
</dbReference>
<dbReference type="SMART" id="SM00382">
    <property type="entry name" value="AAA"/>
    <property type="match status" value="1"/>
</dbReference>
<dbReference type="SUPFAM" id="SSF52540">
    <property type="entry name" value="P-loop containing nucleoside triphosphate hydrolases"/>
    <property type="match status" value="1"/>
</dbReference>
<sequence>MRVGATDMEFRVLGPVQIWACGQPVPAGEPRQRAVLAMLLIEAGRTVSMPTLVDRIWDDEPPAQAYRSVQAHVARIRRALERAAGADCGRGGVPPSQPLVRGPGGYVLSVTGEDVDLHRFRALVARSHDAGTTDRDRAALLREALDLWLGEPLTGVAGAWAARTRDVLRQEHADALVAWAHAEVRTGNAAAAVRPLTELLDERPTDESVAAVLMRVLYAVGRPSQALERYDRIRRTLREELGTDPGPELREVHQAVLRHDLDTAAGKSAPARAVPAQLPADVGAFTGRSAELAALDSFVDAEPTTAPVIVGITGTAGVGKTALAVRWAHLVRDRYPDGQLYVNLRGYDPQRPMTPDEVLSIFLAALTPDERHLPADVEARAARYRTETAGRRMLVILDNASTVEQVRLLLPGSPGCTVLITSRSSLAGLVALHDAGRVMLSPLPTPDATSLLRRLVGSAVEDEPEASRALVRHCDGLPLALRITAELALSRPAISLAALAAELAEKQRRLELLSSGGDPRAAVRTVFSWSVQHLAVSSAQTFALLGLHPGSEFDAYAVAALADTDLDDAGRRLDGLARAHLVHRVGNRQFGIHDLLHVYATRLATAPAADPDALEPPVDAPAASRRLVDYYLAASAAAMNVLHPGEAARRPPVPPPATPVPSFPDRAAAQEWLNVELPNLVAVSAYAATVDCLTQAVQLSPVLFRYLDDGHDAAAVSVHQQARDAAHRLGDRTGEAVAMVALGAAHTQAGRYAAAVDELNRAVHAARDGGDRLAEARAVGNLGQLHERFGRYRSSSAHYRRALALYRQVGDRVGLAHALTRLGVVGARLGRHNDAHGHLRHALRLHRQAGHRFGEAWALLGLAELDARTGRPQTAAERSRQAVTQFRELGHRTSEAWALTGLGTAERLLGRYAQARDRHLHALHLFRELGDDDGQASALNGLGEAADVAGQAPTALAYYRSALAIATRTGARDEQARAHAGLARVHQSGREDSADEST</sequence>
<keyword evidence="9" id="KW-1185">Reference proteome</keyword>
<dbReference type="SMART" id="SM00862">
    <property type="entry name" value="Trans_reg_C"/>
    <property type="match status" value="1"/>
</dbReference>
<dbReference type="Pfam" id="PF00486">
    <property type="entry name" value="Trans_reg_C"/>
    <property type="match status" value="1"/>
</dbReference>
<evidence type="ECO:0000256" key="6">
    <source>
        <dbReference type="SAM" id="MobiDB-lite"/>
    </source>
</evidence>
<dbReference type="PROSITE" id="PS51755">
    <property type="entry name" value="OMPR_PHOB"/>
    <property type="match status" value="1"/>
</dbReference>
<dbReference type="SMART" id="SM01043">
    <property type="entry name" value="BTAD"/>
    <property type="match status" value="1"/>
</dbReference>
<dbReference type="EMBL" id="BLPF01000003">
    <property type="protein sequence ID" value="GFJ83602.1"/>
    <property type="molecule type" value="Genomic_DNA"/>
</dbReference>
<organism evidence="8 9">
    <name type="scientific">Phytohabitans houttuyneae</name>
    <dbReference type="NCBI Taxonomy" id="1076126"/>
    <lineage>
        <taxon>Bacteria</taxon>
        <taxon>Bacillati</taxon>
        <taxon>Actinomycetota</taxon>
        <taxon>Actinomycetes</taxon>
        <taxon>Micromonosporales</taxon>
        <taxon>Micromonosporaceae</taxon>
    </lineage>
</organism>
<gene>
    <name evidence="8" type="ORF">Phou_077820</name>
</gene>
<dbReference type="Pfam" id="PF13424">
    <property type="entry name" value="TPR_12"/>
    <property type="match status" value="2"/>
</dbReference>
<dbReference type="PRINTS" id="PR00364">
    <property type="entry name" value="DISEASERSIST"/>
</dbReference>
<comment type="similarity">
    <text evidence="1">Belongs to the AfsR/DnrI/RedD regulatory family.</text>
</comment>
<dbReference type="InterPro" id="IPR036388">
    <property type="entry name" value="WH-like_DNA-bd_sf"/>
</dbReference>
<dbReference type="Gene3D" id="1.25.40.10">
    <property type="entry name" value="Tetratricopeptide repeat domain"/>
    <property type="match status" value="3"/>
</dbReference>
<accession>A0A6V8KEI2</accession>
<dbReference type="InterPro" id="IPR005158">
    <property type="entry name" value="BTAD"/>
</dbReference>
<dbReference type="PANTHER" id="PTHR35807:SF1">
    <property type="entry name" value="TRANSCRIPTIONAL REGULATOR REDD"/>
    <property type="match status" value="1"/>
</dbReference>
<protein>
    <submittedName>
        <fullName evidence="8">XRE family transcriptional regulator</fullName>
    </submittedName>
</protein>
<evidence type="ECO:0000256" key="2">
    <source>
        <dbReference type="ARBA" id="ARBA00023015"/>
    </source>
</evidence>
<dbReference type="InterPro" id="IPR019734">
    <property type="entry name" value="TPR_rpt"/>
</dbReference>
<dbReference type="GO" id="GO:0000160">
    <property type="term" value="P:phosphorelay signal transduction system"/>
    <property type="evidence" value="ECO:0007669"/>
    <property type="project" value="InterPro"/>
</dbReference>
<feature type="domain" description="OmpR/PhoB-type" evidence="7">
    <location>
        <begin position="1"/>
        <end position="110"/>
    </location>
</feature>
<evidence type="ECO:0000259" key="7">
    <source>
        <dbReference type="PROSITE" id="PS51755"/>
    </source>
</evidence>
<dbReference type="InterPro" id="IPR001867">
    <property type="entry name" value="OmpR/PhoB-type_DNA-bd"/>
</dbReference>
<evidence type="ECO:0000256" key="4">
    <source>
        <dbReference type="ARBA" id="ARBA00023163"/>
    </source>
</evidence>